<dbReference type="NCBIfam" id="TIGR04019">
    <property type="entry name" value="B_thiol_YtxJ"/>
    <property type="match status" value="1"/>
</dbReference>
<organism evidence="1 2">
    <name type="scientific">Mesonia mobilis</name>
    <dbReference type="NCBI Taxonomy" id="369791"/>
    <lineage>
        <taxon>Bacteria</taxon>
        <taxon>Pseudomonadati</taxon>
        <taxon>Bacteroidota</taxon>
        <taxon>Flavobacteriia</taxon>
        <taxon>Flavobacteriales</taxon>
        <taxon>Flavobacteriaceae</taxon>
        <taxon>Mesonia</taxon>
    </lineage>
</organism>
<evidence type="ECO:0000313" key="1">
    <source>
        <dbReference type="EMBL" id="GGZ58844.1"/>
    </source>
</evidence>
<proteinExistence type="predicted"/>
<accession>A0ABQ3C162</accession>
<dbReference type="Pfam" id="PF11009">
    <property type="entry name" value="BrxC"/>
    <property type="match status" value="1"/>
</dbReference>
<dbReference type="InterPro" id="IPR022551">
    <property type="entry name" value="BrxC"/>
</dbReference>
<reference evidence="2" key="1">
    <citation type="journal article" date="2019" name="Int. J. Syst. Evol. Microbiol.">
        <title>The Global Catalogue of Microorganisms (GCM) 10K type strain sequencing project: providing services to taxonomists for standard genome sequencing and annotation.</title>
        <authorList>
            <consortium name="The Broad Institute Genomics Platform"/>
            <consortium name="The Broad Institute Genome Sequencing Center for Infectious Disease"/>
            <person name="Wu L."/>
            <person name="Ma J."/>
        </authorList>
    </citation>
    <scope>NUCLEOTIDE SEQUENCE [LARGE SCALE GENOMIC DNA]</scope>
    <source>
        <strain evidence="2">KCTC 12708</strain>
    </source>
</reference>
<dbReference type="RefSeq" id="WP_027884593.1">
    <property type="nucleotide sequence ID" value="NZ_BMWY01000005.1"/>
</dbReference>
<dbReference type="SUPFAM" id="SSF52833">
    <property type="entry name" value="Thioredoxin-like"/>
    <property type="match status" value="1"/>
</dbReference>
<protein>
    <submittedName>
        <fullName evidence="1">Thioredoxin family protein</fullName>
    </submittedName>
</protein>
<keyword evidence="2" id="KW-1185">Reference proteome</keyword>
<dbReference type="GeneID" id="94369715"/>
<gene>
    <name evidence="1" type="primary">ytxJ</name>
    <name evidence="1" type="ORF">GCM10008088_20530</name>
</gene>
<dbReference type="EMBL" id="BMWY01000005">
    <property type="protein sequence ID" value="GGZ58844.1"/>
    <property type="molecule type" value="Genomic_DNA"/>
</dbReference>
<dbReference type="Gene3D" id="3.40.30.10">
    <property type="entry name" value="Glutaredoxin"/>
    <property type="match status" value="1"/>
</dbReference>
<sequence>MGFLDKIFKGNEGGEAEQNSKAPWHHLESEIDLHRLEEESKEKVVVIFKHSTRCGISRMAMRQFESEYNYDEAQVKLYYLDLIAYRNVSNKVAEDFGVFHESPQLLIIRDKNVVYHTSHSDINAEKIAEFLD</sequence>
<name>A0ABQ3C162_9FLAO</name>
<evidence type="ECO:0000313" key="2">
    <source>
        <dbReference type="Proteomes" id="UP000615593"/>
    </source>
</evidence>
<dbReference type="InterPro" id="IPR036249">
    <property type="entry name" value="Thioredoxin-like_sf"/>
</dbReference>
<comment type="caution">
    <text evidence="1">The sequence shown here is derived from an EMBL/GenBank/DDBJ whole genome shotgun (WGS) entry which is preliminary data.</text>
</comment>
<dbReference type="Proteomes" id="UP000615593">
    <property type="component" value="Unassembled WGS sequence"/>
</dbReference>